<accession>A0A1B6QND0</accession>
<evidence type="ECO:0000256" key="1">
    <source>
        <dbReference type="SAM" id="MobiDB-lite"/>
    </source>
</evidence>
<reference evidence="3" key="2">
    <citation type="journal article" date="2018" name="Plant J.">
        <title>The Sorghum bicolor reference genome: improved assembly, gene annotations, a transcriptome atlas, and signatures of genome organization.</title>
        <authorList>
            <person name="McCormick R.F."/>
            <person name="Truong S.K."/>
            <person name="Sreedasyam A."/>
            <person name="Jenkins J."/>
            <person name="Shu S."/>
            <person name="Sims D."/>
            <person name="Kennedy M."/>
            <person name="Amirebrahimi M."/>
            <person name="Weers B.D."/>
            <person name="McKinley B."/>
            <person name="Mattison A."/>
            <person name="Morishige D.T."/>
            <person name="Grimwood J."/>
            <person name="Schmutz J."/>
            <person name="Mullet J.E."/>
        </authorList>
    </citation>
    <scope>NUCLEOTIDE SEQUENCE [LARGE SCALE GENOMIC DNA]</scope>
    <source>
        <strain evidence="3">cv. BTx623</strain>
    </source>
</reference>
<proteinExistence type="predicted"/>
<evidence type="ECO:0000313" key="3">
    <source>
        <dbReference type="Proteomes" id="UP000000768"/>
    </source>
</evidence>
<dbReference type="AlphaFoldDB" id="A0A1B6QND0"/>
<dbReference type="Gramene" id="KXG39423">
    <property type="protein sequence ID" value="KXG39423"/>
    <property type="gene ID" value="SORBI_3001G380300"/>
</dbReference>
<gene>
    <name evidence="2" type="ORF">SORBI_3001G380300</name>
</gene>
<dbReference type="Proteomes" id="UP000000768">
    <property type="component" value="Chromosome 1"/>
</dbReference>
<feature type="region of interest" description="Disordered" evidence="1">
    <location>
        <begin position="27"/>
        <end position="46"/>
    </location>
</feature>
<dbReference type="InParanoid" id="A0A1B6QND0"/>
<name>A0A1B6QND0_SORBI</name>
<organism evidence="2 3">
    <name type="scientific">Sorghum bicolor</name>
    <name type="common">Sorghum</name>
    <name type="synonym">Sorghum vulgare</name>
    <dbReference type="NCBI Taxonomy" id="4558"/>
    <lineage>
        <taxon>Eukaryota</taxon>
        <taxon>Viridiplantae</taxon>
        <taxon>Streptophyta</taxon>
        <taxon>Embryophyta</taxon>
        <taxon>Tracheophyta</taxon>
        <taxon>Spermatophyta</taxon>
        <taxon>Magnoliopsida</taxon>
        <taxon>Liliopsida</taxon>
        <taxon>Poales</taxon>
        <taxon>Poaceae</taxon>
        <taxon>PACMAD clade</taxon>
        <taxon>Panicoideae</taxon>
        <taxon>Andropogonodae</taxon>
        <taxon>Andropogoneae</taxon>
        <taxon>Sorghinae</taxon>
        <taxon>Sorghum</taxon>
    </lineage>
</organism>
<reference evidence="2 3" key="1">
    <citation type="journal article" date="2009" name="Nature">
        <title>The Sorghum bicolor genome and the diversification of grasses.</title>
        <authorList>
            <person name="Paterson A.H."/>
            <person name="Bowers J.E."/>
            <person name="Bruggmann R."/>
            <person name="Dubchak I."/>
            <person name="Grimwood J."/>
            <person name="Gundlach H."/>
            <person name="Haberer G."/>
            <person name="Hellsten U."/>
            <person name="Mitros T."/>
            <person name="Poliakov A."/>
            <person name="Schmutz J."/>
            <person name="Spannagl M."/>
            <person name="Tang H."/>
            <person name="Wang X."/>
            <person name="Wicker T."/>
            <person name="Bharti A.K."/>
            <person name="Chapman J."/>
            <person name="Feltus F.A."/>
            <person name="Gowik U."/>
            <person name="Grigoriev I.V."/>
            <person name="Lyons E."/>
            <person name="Maher C.A."/>
            <person name="Martis M."/>
            <person name="Narechania A."/>
            <person name="Otillar R.P."/>
            <person name="Penning B.W."/>
            <person name="Salamov A.A."/>
            <person name="Wang Y."/>
            <person name="Zhang L."/>
            <person name="Carpita N.C."/>
            <person name="Freeling M."/>
            <person name="Gingle A.R."/>
            <person name="Hash C.T."/>
            <person name="Keller B."/>
            <person name="Klein P."/>
            <person name="Kresovich S."/>
            <person name="McCann M.C."/>
            <person name="Ming R."/>
            <person name="Peterson D.G."/>
            <person name="Mehboob-ur-Rahman"/>
            <person name="Ware D."/>
            <person name="Westhoff P."/>
            <person name="Mayer K.F."/>
            <person name="Messing J."/>
            <person name="Rokhsar D.S."/>
        </authorList>
    </citation>
    <scope>NUCLEOTIDE SEQUENCE [LARGE SCALE GENOMIC DNA]</scope>
    <source>
        <strain evidence="3">cv. BTx623</strain>
    </source>
</reference>
<evidence type="ECO:0000313" key="2">
    <source>
        <dbReference type="EMBL" id="KXG39423.1"/>
    </source>
</evidence>
<sequence length="82" mass="9628">MHHACIKGILARVGTRNREDEACRMENEKGMEQSRQMMRGREPNKTEMHRTVLDDHLDGPSRTTNHTLKIFGRLGRCWLRLL</sequence>
<keyword evidence="3" id="KW-1185">Reference proteome</keyword>
<dbReference type="EMBL" id="CM000760">
    <property type="protein sequence ID" value="KXG39423.1"/>
    <property type="molecule type" value="Genomic_DNA"/>
</dbReference>
<protein>
    <submittedName>
        <fullName evidence="2">Uncharacterized protein</fullName>
    </submittedName>
</protein>